<dbReference type="SUPFAM" id="SSF81301">
    <property type="entry name" value="Nucleotidyltransferase"/>
    <property type="match status" value="1"/>
</dbReference>
<reference evidence="2 3" key="1">
    <citation type="submission" date="2019-01" db="EMBL/GenBank/DDBJ databases">
        <title>Draft genome sequence of Cellulomonas takizawaensis strain TKZ-21.</title>
        <authorList>
            <person name="Yamamura H."/>
            <person name="Hayashi T."/>
            <person name="Hamada M."/>
            <person name="Serisawa Y."/>
            <person name="Matsuyama K."/>
            <person name="Nakagawa Y."/>
            <person name="Otoguro M."/>
            <person name="Yanagida F."/>
            <person name="Hayakawa M."/>
        </authorList>
    </citation>
    <scope>NUCLEOTIDE SEQUENCE [LARGE SCALE GENOMIC DNA]</scope>
    <source>
        <strain evidence="2 3">NBRC12680</strain>
    </source>
</reference>
<accession>A0A402DP48</accession>
<dbReference type="InterPro" id="IPR036388">
    <property type="entry name" value="WH-like_DNA-bd_sf"/>
</dbReference>
<dbReference type="Proteomes" id="UP000289954">
    <property type="component" value="Unassembled WGS sequence"/>
</dbReference>
<dbReference type="InterPro" id="IPR036390">
    <property type="entry name" value="WH_DNA-bd_sf"/>
</dbReference>
<keyword evidence="3" id="KW-1185">Reference proteome</keyword>
<dbReference type="Gene3D" id="3.30.460.10">
    <property type="entry name" value="Beta Polymerase, domain 2"/>
    <property type="match status" value="1"/>
</dbReference>
<evidence type="ECO:0000259" key="1">
    <source>
        <dbReference type="Pfam" id="PF01909"/>
    </source>
</evidence>
<evidence type="ECO:0000313" key="3">
    <source>
        <dbReference type="Proteomes" id="UP000289954"/>
    </source>
</evidence>
<dbReference type="Gene3D" id="1.10.10.10">
    <property type="entry name" value="Winged helix-like DNA-binding domain superfamily/Winged helix DNA-binding domain"/>
    <property type="match status" value="1"/>
</dbReference>
<dbReference type="AlphaFoldDB" id="A0A402DP48"/>
<sequence>MDVSNPIADVVPSAHGPVLAVLASTSTPLTGRAVADLTRPRVSQPRVARILAQLTDSGLVDRTPAGAASLFSLNREHVAASAVAALTSLRHELWHRIAEHAGGWASPPDGVVVFGSTARGDGGIASDVDLLVIRPADVDTDDADWQANVTDLAARVTRWTGNPCEIVDRSRDELQVMAATGERLLSEIRRDGRAVVGSIALVPAPNAA</sequence>
<dbReference type="SUPFAM" id="SSF46785">
    <property type="entry name" value="Winged helix' DNA-binding domain"/>
    <property type="match status" value="1"/>
</dbReference>
<dbReference type="CDD" id="cd05403">
    <property type="entry name" value="NT_KNTase_like"/>
    <property type="match status" value="1"/>
</dbReference>
<proteinExistence type="predicted"/>
<dbReference type="EMBL" id="BIMR01000056">
    <property type="protein sequence ID" value="GCE75888.1"/>
    <property type="molecule type" value="Genomic_DNA"/>
</dbReference>
<gene>
    <name evidence="2" type="ORF">CBZ_09440</name>
</gene>
<comment type="caution">
    <text evidence="2">The sequence shown here is derived from an EMBL/GenBank/DDBJ whole genome shotgun (WGS) entry which is preliminary data.</text>
</comment>
<evidence type="ECO:0000313" key="2">
    <source>
        <dbReference type="EMBL" id="GCE75888.1"/>
    </source>
</evidence>
<dbReference type="RefSeq" id="WP_165446659.1">
    <property type="nucleotide sequence ID" value="NZ_BIMR01000056.1"/>
</dbReference>
<dbReference type="Pfam" id="PF01909">
    <property type="entry name" value="NTP_transf_2"/>
    <property type="match status" value="1"/>
</dbReference>
<protein>
    <recommendedName>
        <fullName evidence="1">Polymerase nucleotidyl transferase domain-containing protein</fullName>
    </recommendedName>
</protein>
<organism evidence="2 3">
    <name type="scientific">Cellulomonas biazotea</name>
    <dbReference type="NCBI Taxonomy" id="1709"/>
    <lineage>
        <taxon>Bacteria</taxon>
        <taxon>Bacillati</taxon>
        <taxon>Actinomycetota</taxon>
        <taxon>Actinomycetes</taxon>
        <taxon>Micrococcales</taxon>
        <taxon>Cellulomonadaceae</taxon>
        <taxon>Cellulomonas</taxon>
    </lineage>
</organism>
<feature type="domain" description="Polymerase nucleotidyl transferase" evidence="1">
    <location>
        <begin position="108"/>
        <end position="141"/>
    </location>
</feature>
<name>A0A402DP48_9CELL</name>
<dbReference type="InterPro" id="IPR002934">
    <property type="entry name" value="Polymerase_NTP_transf_dom"/>
</dbReference>
<dbReference type="GO" id="GO:0016779">
    <property type="term" value="F:nucleotidyltransferase activity"/>
    <property type="evidence" value="ECO:0007669"/>
    <property type="project" value="InterPro"/>
</dbReference>
<dbReference type="InterPro" id="IPR043519">
    <property type="entry name" value="NT_sf"/>
</dbReference>